<dbReference type="GO" id="GO:0042302">
    <property type="term" value="F:structural constituent of cuticle"/>
    <property type="evidence" value="ECO:0007669"/>
    <property type="project" value="UniProtKB-UniRule"/>
</dbReference>
<name>A0A9Q0S962_9DIPT</name>
<dbReference type="GO" id="GO:0005615">
    <property type="term" value="C:extracellular space"/>
    <property type="evidence" value="ECO:0007669"/>
    <property type="project" value="TreeGrafter"/>
</dbReference>
<sequence>MAFKIVLSFALLAIAAAVPVEYKQYSHEAHHDAPAEYEFSYAVHDDHTGDIKSQQESRKGDVVHGRYELIDSDGHKRIVEYTADEHSGFNAVVHREPTDIKIPVYVAKEAHYSHAPQQHYSHAPQQHYSHSPAPAVTHSYVAPKVVAKVVAPVVHHAAAPAPVTHYSHAPAKVEYSHEPAHVTYNAPEYNYHY</sequence>
<organism evidence="4 5">
    <name type="scientific">Pseudolycoriella hygida</name>
    <dbReference type="NCBI Taxonomy" id="35572"/>
    <lineage>
        <taxon>Eukaryota</taxon>
        <taxon>Metazoa</taxon>
        <taxon>Ecdysozoa</taxon>
        <taxon>Arthropoda</taxon>
        <taxon>Hexapoda</taxon>
        <taxon>Insecta</taxon>
        <taxon>Pterygota</taxon>
        <taxon>Neoptera</taxon>
        <taxon>Endopterygota</taxon>
        <taxon>Diptera</taxon>
        <taxon>Nematocera</taxon>
        <taxon>Sciaroidea</taxon>
        <taxon>Sciaridae</taxon>
        <taxon>Pseudolycoriella</taxon>
    </lineage>
</organism>
<dbReference type="InterPro" id="IPR051217">
    <property type="entry name" value="Insect_Cuticle_Struc_Prot"/>
</dbReference>
<dbReference type="Proteomes" id="UP001151699">
    <property type="component" value="Chromosome A"/>
</dbReference>
<feature type="chain" id="PRO_5040228419" evidence="3">
    <location>
        <begin position="18"/>
        <end position="193"/>
    </location>
</feature>
<evidence type="ECO:0000256" key="3">
    <source>
        <dbReference type="SAM" id="SignalP"/>
    </source>
</evidence>
<reference evidence="4" key="1">
    <citation type="submission" date="2022-07" db="EMBL/GenBank/DDBJ databases">
        <authorList>
            <person name="Trinca V."/>
            <person name="Uliana J.V.C."/>
            <person name="Torres T.T."/>
            <person name="Ward R.J."/>
            <person name="Monesi N."/>
        </authorList>
    </citation>
    <scope>NUCLEOTIDE SEQUENCE</scope>
    <source>
        <strain evidence="4">HSMRA1968</strain>
        <tissue evidence="4">Whole embryos</tissue>
    </source>
</reference>
<dbReference type="Pfam" id="PF00379">
    <property type="entry name" value="Chitin_bind_4"/>
    <property type="match status" value="1"/>
</dbReference>
<evidence type="ECO:0000256" key="1">
    <source>
        <dbReference type="ARBA" id="ARBA00022460"/>
    </source>
</evidence>
<accession>A0A9Q0S962</accession>
<feature type="signal peptide" evidence="3">
    <location>
        <begin position="1"/>
        <end position="17"/>
    </location>
</feature>
<dbReference type="EMBL" id="WJQU01000001">
    <property type="protein sequence ID" value="KAJ6647975.1"/>
    <property type="molecule type" value="Genomic_DNA"/>
</dbReference>
<dbReference type="PANTHER" id="PTHR12236">
    <property type="entry name" value="STRUCTURAL CONTITUENT OF CUTICLE"/>
    <property type="match status" value="1"/>
</dbReference>
<evidence type="ECO:0000256" key="2">
    <source>
        <dbReference type="PROSITE-ProRule" id="PRU00497"/>
    </source>
</evidence>
<dbReference type="OrthoDB" id="7789829at2759"/>
<keyword evidence="5" id="KW-1185">Reference proteome</keyword>
<dbReference type="PANTHER" id="PTHR12236:SF46">
    <property type="entry name" value="CUTICULAR PROTEIN 30B-RELATED"/>
    <property type="match status" value="1"/>
</dbReference>
<dbReference type="PRINTS" id="PR00947">
    <property type="entry name" value="CUTICLE"/>
</dbReference>
<dbReference type="InterPro" id="IPR000618">
    <property type="entry name" value="Insect_cuticle"/>
</dbReference>
<proteinExistence type="predicted"/>
<dbReference type="GO" id="GO:0031012">
    <property type="term" value="C:extracellular matrix"/>
    <property type="evidence" value="ECO:0007669"/>
    <property type="project" value="TreeGrafter"/>
</dbReference>
<dbReference type="PROSITE" id="PS00233">
    <property type="entry name" value="CHIT_BIND_RR_1"/>
    <property type="match status" value="1"/>
</dbReference>
<gene>
    <name evidence="4" type="primary">Edg84A_2</name>
    <name evidence="4" type="ORF">Bhyg_03200</name>
</gene>
<comment type="caution">
    <text evidence="4">The sequence shown here is derived from an EMBL/GenBank/DDBJ whole genome shotgun (WGS) entry which is preliminary data.</text>
</comment>
<keyword evidence="1 2" id="KW-0193">Cuticle</keyword>
<protein>
    <submittedName>
        <fullName evidence="4">Pupal cuticle protein Edg-84A</fullName>
    </submittedName>
</protein>
<evidence type="ECO:0000313" key="4">
    <source>
        <dbReference type="EMBL" id="KAJ6647975.1"/>
    </source>
</evidence>
<evidence type="ECO:0000313" key="5">
    <source>
        <dbReference type="Proteomes" id="UP001151699"/>
    </source>
</evidence>
<keyword evidence="3" id="KW-0732">Signal</keyword>
<dbReference type="InterPro" id="IPR031311">
    <property type="entry name" value="CHIT_BIND_RR_consensus"/>
</dbReference>
<dbReference type="AlphaFoldDB" id="A0A9Q0S962"/>
<dbReference type="PROSITE" id="PS51155">
    <property type="entry name" value="CHIT_BIND_RR_2"/>
    <property type="match status" value="1"/>
</dbReference>